<accession>A0A8S5URY4</accession>
<organism evidence="1">
    <name type="scientific">Siphoviridae sp. ctksc2</name>
    <dbReference type="NCBI Taxonomy" id="2825645"/>
    <lineage>
        <taxon>Viruses</taxon>
        <taxon>Duplodnaviria</taxon>
        <taxon>Heunggongvirae</taxon>
        <taxon>Uroviricota</taxon>
        <taxon>Caudoviricetes</taxon>
    </lineage>
</organism>
<protein>
    <submittedName>
        <fullName evidence="1">Uncharacterized protein</fullName>
    </submittedName>
</protein>
<proteinExistence type="predicted"/>
<evidence type="ECO:0000313" key="1">
    <source>
        <dbReference type="EMBL" id="DAF97195.1"/>
    </source>
</evidence>
<sequence length="197" mass="21868">MRIESLCPKRLKIEDVQRLADNLTTVKEVYEDAIATYGDKARSLLDRSGNNPIGAISLLMLAADQRKAQQTTEPTLSEQALAQTVRDQRDTIDMLKSQVNLYRDQRDTIDAINEQITGLRGVLRAVTASASGQARMYSYDLQVLPVGTVVRDESGRAWTCIDDEDGGTWATPTRDDSLSSNDLAEETTAWMAWVADK</sequence>
<dbReference type="EMBL" id="BK016127">
    <property type="protein sequence ID" value="DAF97195.1"/>
    <property type="molecule type" value="Genomic_DNA"/>
</dbReference>
<name>A0A8S5URY4_9CAUD</name>
<reference evidence="1" key="1">
    <citation type="journal article" date="2021" name="Proc. Natl. Acad. Sci. U.S.A.">
        <title>A Catalog of Tens of Thousands of Viruses from Human Metagenomes Reveals Hidden Associations with Chronic Diseases.</title>
        <authorList>
            <person name="Tisza M.J."/>
            <person name="Buck C.B."/>
        </authorList>
    </citation>
    <scope>NUCLEOTIDE SEQUENCE</scope>
    <source>
        <strain evidence="1">Ctksc2</strain>
    </source>
</reference>